<feature type="transmembrane region" description="Helical" evidence="18">
    <location>
        <begin position="86"/>
        <end position="110"/>
    </location>
</feature>
<evidence type="ECO:0000256" key="13">
    <source>
        <dbReference type="ARBA" id="ARBA00023209"/>
    </source>
</evidence>
<keyword evidence="10 18" id="KW-1133">Transmembrane helix</keyword>
<dbReference type="InterPro" id="IPR000462">
    <property type="entry name" value="CDP-OH_P_trans"/>
</dbReference>
<keyword evidence="9 18" id="KW-0812">Transmembrane</keyword>
<comment type="catalytic activity">
    <reaction evidence="15">
        <text>a CDP-1,2-diacyl-sn-glycerol + sn-glycerol 3-phosphate = a 1,2-diacyl-sn-glycero-3-phospho-(1'-sn-glycero-3'-phosphate) + CMP + H(+)</text>
        <dbReference type="Rhea" id="RHEA:12593"/>
        <dbReference type="ChEBI" id="CHEBI:15378"/>
        <dbReference type="ChEBI" id="CHEBI:57597"/>
        <dbReference type="ChEBI" id="CHEBI:58332"/>
        <dbReference type="ChEBI" id="CHEBI:60110"/>
        <dbReference type="ChEBI" id="CHEBI:60377"/>
        <dbReference type="EC" id="2.7.8.5"/>
    </reaction>
</comment>
<feature type="transmembrane region" description="Helical" evidence="18">
    <location>
        <begin position="122"/>
        <end position="140"/>
    </location>
</feature>
<keyword evidence="8 17" id="KW-0808">Transferase</keyword>
<name>A0A140LBI3_9FIRM</name>
<dbReference type="Gene3D" id="1.20.120.1760">
    <property type="match status" value="1"/>
</dbReference>
<evidence type="ECO:0000256" key="9">
    <source>
        <dbReference type="ARBA" id="ARBA00022692"/>
    </source>
</evidence>
<dbReference type="UniPathway" id="UPA00084">
    <property type="reaction ID" value="UER00503"/>
</dbReference>
<comment type="function">
    <text evidence="1">This protein catalyzes the committed step to the synthesis of the acidic phospholipids.</text>
</comment>
<evidence type="ECO:0000256" key="15">
    <source>
        <dbReference type="ARBA" id="ARBA00048586"/>
    </source>
</evidence>
<organism evidence="19 20">
    <name type="scientific">Thermotalea metallivorans</name>
    <dbReference type="NCBI Taxonomy" id="520762"/>
    <lineage>
        <taxon>Bacteria</taxon>
        <taxon>Bacillati</taxon>
        <taxon>Bacillota</taxon>
        <taxon>Clostridia</taxon>
        <taxon>Peptostreptococcales</taxon>
        <taxon>Thermotaleaceae</taxon>
        <taxon>Thermotalea</taxon>
    </lineage>
</organism>
<dbReference type="OrthoDB" id="9796672at2"/>
<evidence type="ECO:0000256" key="2">
    <source>
        <dbReference type="ARBA" id="ARBA00004141"/>
    </source>
</evidence>
<dbReference type="PROSITE" id="PS00379">
    <property type="entry name" value="CDP_ALCOHOL_P_TRANSF"/>
    <property type="match status" value="1"/>
</dbReference>
<evidence type="ECO:0000313" key="20">
    <source>
        <dbReference type="Proteomes" id="UP000070456"/>
    </source>
</evidence>
<comment type="caution">
    <text evidence="19">The sequence shown here is derived from an EMBL/GenBank/DDBJ whole genome shotgun (WGS) entry which is preliminary data.</text>
</comment>
<keyword evidence="7" id="KW-0444">Lipid biosynthesis</keyword>
<feature type="transmembrane region" description="Helical" evidence="18">
    <location>
        <begin position="146"/>
        <end position="164"/>
    </location>
</feature>
<dbReference type="EC" id="2.7.8.5" evidence="5 16"/>
<gene>
    <name evidence="19" type="primary">pgsA_1</name>
    <name evidence="19" type="ORF">AN619_03630</name>
</gene>
<dbReference type="InterPro" id="IPR043130">
    <property type="entry name" value="CDP-OH_PTrfase_TM_dom"/>
</dbReference>
<protein>
    <recommendedName>
        <fullName evidence="6 16">CDP-diacylglycerol--glycerol-3-phosphate 3-phosphatidyltransferase</fullName>
        <ecNumber evidence="5 16">2.7.8.5</ecNumber>
    </recommendedName>
</protein>
<dbReference type="InterPro" id="IPR048254">
    <property type="entry name" value="CDP_ALCOHOL_P_TRANSF_CS"/>
</dbReference>
<evidence type="ECO:0000256" key="3">
    <source>
        <dbReference type="ARBA" id="ARBA00005042"/>
    </source>
</evidence>
<sequence>MNIANALTLMRFILIPIFIYVLYSERQGSIMAATFIFILAGMTDVLDGYLARKYHMVTKWGQAMDPLADKLMQLTVLFCFTDKGFIPLWVVIVIGIKELLMILGALILYYNKDKVVIPANHYGKVATVMMYAAILAVVFHLPFRTYLMGIAVFFTLLAFHNYVIGFRRVHSRRL</sequence>
<feature type="transmembrane region" description="Helical" evidence="18">
    <location>
        <begin position="6"/>
        <end position="23"/>
    </location>
</feature>
<comment type="subcellular location">
    <subcellularLocation>
        <location evidence="2">Membrane</location>
        <topology evidence="2">Multi-pass membrane protein</topology>
    </subcellularLocation>
</comment>
<dbReference type="NCBIfam" id="TIGR00560">
    <property type="entry name" value="pgsA"/>
    <property type="match status" value="1"/>
</dbReference>
<evidence type="ECO:0000256" key="17">
    <source>
        <dbReference type="RuleBase" id="RU003750"/>
    </source>
</evidence>
<evidence type="ECO:0000256" key="10">
    <source>
        <dbReference type="ARBA" id="ARBA00022989"/>
    </source>
</evidence>
<keyword evidence="12 18" id="KW-0472">Membrane</keyword>
<keyword evidence="14" id="KW-1208">Phospholipid metabolism</keyword>
<keyword evidence="20" id="KW-1185">Reference proteome</keyword>
<evidence type="ECO:0000256" key="8">
    <source>
        <dbReference type="ARBA" id="ARBA00022679"/>
    </source>
</evidence>
<evidence type="ECO:0000256" key="4">
    <source>
        <dbReference type="ARBA" id="ARBA00010441"/>
    </source>
</evidence>
<dbReference type="GO" id="GO:0008444">
    <property type="term" value="F:CDP-diacylglycerol-glycerol-3-phosphate 3-phosphatidyltransferase activity"/>
    <property type="evidence" value="ECO:0007669"/>
    <property type="project" value="UniProtKB-UniRule"/>
</dbReference>
<evidence type="ECO:0000256" key="7">
    <source>
        <dbReference type="ARBA" id="ARBA00022516"/>
    </source>
</evidence>
<dbReference type="AlphaFoldDB" id="A0A140LBI3"/>
<dbReference type="GO" id="GO:0016020">
    <property type="term" value="C:membrane"/>
    <property type="evidence" value="ECO:0007669"/>
    <property type="project" value="UniProtKB-SubCell"/>
</dbReference>
<keyword evidence="11" id="KW-0443">Lipid metabolism</keyword>
<keyword evidence="13" id="KW-0594">Phospholipid biosynthesis</keyword>
<dbReference type="PANTHER" id="PTHR14269:SF62">
    <property type="entry name" value="CDP-DIACYLGLYCEROL--GLYCEROL-3-PHOSPHATE 3-PHOSPHATIDYLTRANSFERASE 1, CHLOROPLASTIC"/>
    <property type="match status" value="1"/>
</dbReference>
<dbReference type="InterPro" id="IPR004570">
    <property type="entry name" value="Phosphatidylglycerol_P_synth"/>
</dbReference>
<evidence type="ECO:0000256" key="6">
    <source>
        <dbReference type="ARBA" id="ARBA00014944"/>
    </source>
</evidence>
<dbReference type="Proteomes" id="UP000070456">
    <property type="component" value="Unassembled WGS sequence"/>
</dbReference>
<accession>A0A140LBI3</accession>
<evidence type="ECO:0000256" key="11">
    <source>
        <dbReference type="ARBA" id="ARBA00023098"/>
    </source>
</evidence>
<comment type="pathway">
    <text evidence="3">Phospholipid metabolism; phosphatidylglycerol biosynthesis; phosphatidylglycerol from CDP-diacylglycerol: step 1/2.</text>
</comment>
<dbReference type="PANTHER" id="PTHR14269">
    <property type="entry name" value="CDP-DIACYLGLYCEROL--GLYCEROL-3-PHOSPHATE 3-PHOSPHATIDYLTRANSFERASE-RELATED"/>
    <property type="match status" value="1"/>
</dbReference>
<evidence type="ECO:0000313" key="19">
    <source>
        <dbReference type="EMBL" id="KXG77908.1"/>
    </source>
</evidence>
<evidence type="ECO:0000256" key="12">
    <source>
        <dbReference type="ARBA" id="ARBA00023136"/>
    </source>
</evidence>
<dbReference type="PIRSF" id="PIRSF000847">
    <property type="entry name" value="Phos_ph_gly_syn"/>
    <property type="match status" value="1"/>
</dbReference>
<dbReference type="InterPro" id="IPR050324">
    <property type="entry name" value="CDP-alcohol_PTase-I"/>
</dbReference>
<dbReference type="EMBL" id="LOEE01000009">
    <property type="protein sequence ID" value="KXG77908.1"/>
    <property type="molecule type" value="Genomic_DNA"/>
</dbReference>
<evidence type="ECO:0000256" key="14">
    <source>
        <dbReference type="ARBA" id="ARBA00023264"/>
    </source>
</evidence>
<evidence type="ECO:0000256" key="1">
    <source>
        <dbReference type="ARBA" id="ARBA00003973"/>
    </source>
</evidence>
<proteinExistence type="inferred from homology"/>
<evidence type="ECO:0000256" key="16">
    <source>
        <dbReference type="NCBIfam" id="TIGR00560"/>
    </source>
</evidence>
<dbReference type="Pfam" id="PF01066">
    <property type="entry name" value="CDP-OH_P_transf"/>
    <property type="match status" value="1"/>
</dbReference>
<dbReference type="GO" id="GO:0006655">
    <property type="term" value="P:phosphatidylglycerol biosynthetic process"/>
    <property type="evidence" value="ECO:0007669"/>
    <property type="project" value="UniProtKB-UniPathway"/>
</dbReference>
<reference evidence="19 20" key="1">
    <citation type="submission" date="2015-12" db="EMBL/GenBank/DDBJ databases">
        <title>Draft genome sequence of the thermoanaerobe Thermotalea metallivorans, an isolate from the runoff channel of the Great Artesian Basin, Australia.</title>
        <authorList>
            <person name="Patel B.K."/>
        </authorList>
    </citation>
    <scope>NUCLEOTIDE SEQUENCE [LARGE SCALE GENOMIC DNA]</scope>
    <source>
        <strain evidence="19 20">B2-1</strain>
    </source>
</reference>
<comment type="similarity">
    <text evidence="4 17">Belongs to the CDP-alcohol phosphatidyltransferase class-I family.</text>
</comment>
<dbReference type="STRING" id="520762.AN619_03630"/>
<feature type="transmembrane region" description="Helical" evidence="18">
    <location>
        <begin position="30"/>
        <end position="51"/>
    </location>
</feature>
<evidence type="ECO:0000256" key="18">
    <source>
        <dbReference type="SAM" id="Phobius"/>
    </source>
</evidence>
<dbReference type="RefSeq" id="WP_068554510.1">
    <property type="nucleotide sequence ID" value="NZ_LOEE01000009.1"/>
</dbReference>
<evidence type="ECO:0000256" key="5">
    <source>
        <dbReference type="ARBA" id="ARBA00013170"/>
    </source>
</evidence>
<dbReference type="PATRIC" id="fig|520762.4.peg.410"/>